<comment type="caution">
    <text evidence="6">The sequence shown here is derived from an EMBL/GenBank/DDBJ whole genome shotgun (WGS) entry which is preliminary data.</text>
</comment>
<dbReference type="SUPFAM" id="SSF53850">
    <property type="entry name" value="Periplasmic binding protein-like II"/>
    <property type="match status" value="1"/>
</dbReference>
<keyword evidence="4" id="KW-0804">Transcription</keyword>
<organism evidence="6 7">
    <name type="scientific">Dictyobacter alpinus</name>
    <dbReference type="NCBI Taxonomy" id="2014873"/>
    <lineage>
        <taxon>Bacteria</taxon>
        <taxon>Bacillati</taxon>
        <taxon>Chloroflexota</taxon>
        <taxon>Ktedonobacteria</taxon>
        <taxon>Ktedonobacterales</taxon>
        <taxon>Dictyobacteraceae</taxon>
        <taxon>Dictyobacter</taxon>
    </lineage>
</organism>
<evidence type="ECO:0000256" key="1">
    <source>
        <dbReference type="ARBA" id="ARBA00009437"/>
    </source>
</evidence>
<dbReference type="Pfam" id="PF00126">
    <property type="entry name" value="HTH_1"/>
    <property type="match status" value="1"/>
</dbReference>
<evidence type="ECO:0000313" key="7">
    <source>
        <dbReference type="Proteomes" id="UP000287171"/>
    </source>
</evidence>
<evidence type="ECO:0000259" key="5">
    <source>
        <dbReference type="PROSITE" id="PS50931"/>
    </source>
</evidence>
<keyword evidence="3" id="KW-0238">DNA-binding</keyword>
<evidence type="ECO:0000313" key="6">
    <source>
        <dbReference type="EMBL" id="GCE30537.1"/>
    </source>
</evidence>
<dbReference type="InterPro" id="IPR036388">
    <property type="entry name" value="WH-like_DNA-bd_sf"/>
</dbReference>
<dbReference type="Pfam" id="PF03466">
    <property type="entry name" value="LysR_substrate"/>
    <property type="match status" value="1"/>
</dbReference>
<dbReference type="EMBL" id="BIFT01000002">
    <property type="protein sequence ID" value="GCE30537.1"/>
    <property type="molecule type" value="Genomic_DNA"/>
</dbReference>
<dbReference type="SUPFAM" id="SSF46785">
    <property type="entry name" value="Winged helix' DNA-binding domain"/>
    <property type="match status" value="1"/>
</dbReference>
<dbReference type="GO" id="GO:0003700">
    <property type="term" value="F:DNA-binding transcription factor activity"/>
    <property type="evidence" value="ECO:0007669"/>
    <property type="project" value="InterPro"/>
</dbReference>
<dbReference type="PANTHER" id="PTHR30419">
    <property type="entry name" value="HTH-TYPE TRANSCRIPTIONAL REGULATOR YBHD"/>
    <property type="match status" value="1"/>
</dbReference>
<feature type="domain" description="HTH lysR-type" evidence="5">
    <location>
        <begin position="1"/>
        <end position="34"/>
    </location>
</feature>
<keyword evidence="2" id="KW-0805">Transcription regulation</keyword>
<dbReference type="InterPro" id="IPR036390">
    <property type="entry name" value="WH_DNA-bd_sf"/>
</dbReference>
<gene>
    <name evidence="6" type="ORF">KDA_60210</name>
</gene>
<sequence length="271" mass="29964">MGISQPTISLRIQALEQELGDTLFVRGGKQLQLTQLGRNFIPYALQALTAMTSGLQVAQDTIQGRKGQFMLATLPALTTSFFAATLARLRHAHPALDIAVHTGHTQQIVEMLHDGLVELGLVVGPFFSPAMVPILQLKEPLMVIAHASHPLAKKERVTLDDLQTASNPFFQIDWSLEARYWQRNVQSTRLANIEVPPHTAYELLMSGIGTALLTHSFAHHGIQAGNLVELPVDDLPALQRECVLIRHEREASLSLAANDFIRILREETLLL</sequence>
<dbReference type="PROSITE" id="PS50931">
    <property type="entry name" value="HTH_LYSR"/>
    <property type="match status" value="1"/>
</dbReference>
<reference evidence="7" key="1">
    <citation type="submission" date="2018-12" db="EMBL/GenBank/DDBJ databases">
        <title>Tengunoibacter tsumagoiensis gen. nov., sp. nov., Dictyobacter kobayashii sp. nov., D. alpinus sp. nov., and D. joshuensis sp. nov. and description of Dictyobacteraceae fam. nov. within the order Ktedonobacterales isolated from Tengu-no-mugimeshi.</title>
        <authorList>
            <person name="Wang C.M."/>
            <person name="Zheng Y."/>
            <person name="Sakai Y."/>
            <person name="Toyoda A."/>
            <person name="Minakuchi Y."/>
            <person name="Abe K."/>
            <person name="Yokota A."/>
            <person name="Yabe S."/>
        </authorList>
    </citation>
    <scope>NUCLEOTIDE SEQUENCE [LARGE SCALE GENOMIC DNA]</scope>
    <source>
        <strain evidence="7">Uno16</strain>
    </source>
</reference>
<evidence type="ECO:0000256" key="3">
    <source>
        <dbReference type="ARBA" id="ARBA00023125"/>
    </source>
</evidence>
<protein>
    <recommendedName>
        <fullName evidence="5">HTH lysR-type domain-containing protein</fullName>
    </recommendedName>
</protein>
<dbReference type="InterPro" id="IPR005119">
    <property type="entry name" value="LysR_subst-bd"/>
</dbReference>
<evidence type="ECO:0000256" key="4">
    <source>
        <dbReference type="ARBA" id="ARBA00023163"/>
    </source>
</evidence>
<evidence type="ECO:0000256" key="2">
    <source>
        <dbReference type="ARBA" id="ARBA00023015"/>
    </source>
</evidence>
<dbReference type="Gene3D" id="3.40.190.290">
    <property type="match status" value="1"/>
</dbReference>
<comment type="similarity">
    <text evidence="1">Belongs to the LysR transcriptional regulatory family.</text>
</comment>
<dbReference type="GO" id="GO:0005829">
    <property type="term" value="C:cytosol"/>
    <property type="evidence" value="ECO:0007669"/>
    <property type="project" value="TreeGrafter"/>
</dbReference>
<dbReference type="InterPro" id="IPR000847">
    <property type="entry name" value="LysR_HTH_N"/>
</dbReference>
<proteinExistence type="inferred from homology"/>
<dbReference type="InterPro" id="IPR050950">
    <property type="entry name" value="HTH-type_LysR_regulators"/>
</dbReference>
<dbReference type="AlphaFoldDB" id="A0A402BH19"/>
<name>A0A402BH19_9CHLR</name>
<dbReference type="Gene3D" id="1.10.10.10">
    <property type="entry name" value="Winged helix-like DNA-binding domain superfamily/Winged helix DNA-binding domain"/>
    <property type="match status" value="1"/>
</dbReference>
<accession>A0A402BH19</accession>
<keyword evidence="7" id="KW-1185">Reference proteome</keyword>
<dbReference type="Proteomes" id="UP000287171">
    <property type="component" value="Unassembled WGS sequence"/>
</dbReference>
<dbReference type="CDD" id="cd05466">
    <property type="entry name" value="PBP2_LTTR_substrate"/>
    <property type="match status" value="1"/>
</dbReference>
<dbReference type="GO" id="GO:0003677">
    <property type="term" value="F:DNA binding"/>
    <property type="evidence" value="ECO:0007669"/>
    <property type="project" value="UniProtKB-KW"/>
</dbReference>